<organism evidence="1">
    <name type="scientific">hydrothermal vent metagenome</name>
    <dbReference type="NCBI Taxonomy" id="652676"/>
    <lineage>
        <taxon>unclassified sequences</taxon>
        <taxon>metagenomes</taxon>
        <taxon>ecological metagenomes</taxon>
    </lineage>
</organism>
<gene>
    <name evidence="1" type="ORF">MNB_SM-6-805</name>
</gene>
<reference evidence="1" key="1">
    <citation type="submission" date="2016-10" db="EMBL/GenBank/DDBJ databases">
        <authorList>
            <person name="de Groot N.N."/>
        </authorList>
    </citation>
    <scope>NUCLEOTIDE SEQUENCE</scope>
</reference>
<name>A0A1W1CCP0_9ZZZZ</name>
<dbReference type="EMBL" id="FPHK01000070">
    <property type="protein sequence ID" value="SFV63517.1"/>
    <property type="molecule type" value="Genomic_DNA"/>
</dbReference>
<accession>A0A1W1CCP0</accession>
<evidence type="ECO:0000313" key="1">
    <source>
        <dbReference type="EMBL" id="SFV63517.1"/>
    </source>
</evidence>
<sequence>MASSGFNAVIGIIVNLPLGDKKKAHLNSLNFFCIRLTSLAKIYLASVPFSYRR</sequence>
<dbReference type="AlphaFoldDB" id="A0A1W1CCP0"/>
<protein>
    <submittedName>
        <fullName evidence="1">Uncharacterized protein</fullName>
    </submittedName>
</protein>
<proteinExistence type="predicted"/>